<reference evidence="1 2" key="1">
    <citation type="submission" date="2020-03" db="EMBL/GenBank/DDBJ databases">
        <title>Sequencing the genomes of 1000 actinobacteria strains.</title>
        <authorList>
            <person name="Klenk H.-P."/>
        </authorList>
    </citation>
    <scope>NUCLEOTIDE SEQUENCE [LARGE SCALE GENOMIC DNA]</scope>
    <source>
        <strain evidence="1 2">DSM 44556</strain>
    </source>
</reference>
<dbReference type="AlphaFoldDB" id="A0A7X5ZFE2"/>
<proteinExistence type="predicted"/>
<evidence type="ECO:0000313" key="2">
    <source>
        <dbReference type="Proteomes" id="UP000547444"/>
    </source>
</evidence>
<dbReference type="Proteomes" id="UP000547444">
    <property type="component" value="Unassembled WGS sequence"/>
</dbReference>
<keyword evidence="2" id="KW-1185">Reference proteome</keyword>
<dbReference type="EMBL" id="JAANOW010000003">
    <property type="protein sequence ID" value="NIH98068.1"/>
    <property type="molecule type" value="Genomic_DNA"/>
</dbReference>
<name>A0A7X5ZFE2_9MYCO</name>
<gene>
    <name evidence="1" type="ORF">FHU31_005074</name>
</gene>
<evidence type="ECO:0000313" key="1">
    <source>
        <dbReference type="EMBL" id="NIH98068.1"/>
    </source>
</evidence>
<dbReference type="RefSeq" id="WP_167163418.1">
    <property type="nucleotide sequence ID" value="NZ_JAANOW010000003.1"/>
</dbReference>
<organism evidence="1 2">
    <name type="scientific">Mycolicibacterium fluoranthenivorans</name>
    <dbReference type="NCBI Taxonomy" id="258505"/>
    <lineage>
        <taxon>Bacteria</taxon>
        <taxon>Bacillati</taxon>
        <taxon>Actinomycetota</taxon>
        <taxon>Actinomycetes</taxon>
        <taxon>Mycobacteriales</taxon>
        <taxon>Mycobacteriaceae</taxon>
        <taxon>Mycolicibacterium</taxon>
    </lineage>
</organism>
<accession>A0A7X5ZFE2</accession>
<sequence length="66" mass="6955">MSWQTGVARVLHDNGPTIIVSCPHCKGRHKHGRGMAGSRNVAAGCHAGHSRCRSYAIPAIPKPADA</sequence>
<comment type="caution">
    <text evidence="1">The sequence shown here is derived from an EMBL/GenBank/DDBJ whole genome shotgun (WGS) entry which is preliminary data.</text>
</comment>
<protein>
    <submittedName>
        <fullName evidence="1">Uncharacterized protein</fullName>
    </submittedName>
</protein>